<accession>A0A0B8N9N3</accession>
<dbReference type="OrthoDB" id="1821130at2"/>
<dbReference type="GeneID" id="93375282"/>
<dbReference type="InterPro" id="IPR016181">
    <property type="entry name" value="Acyl_CoA_acyltransferase"/>
</dbReference>
<evidence type="ECO:0000313" key="2">
    <source>
        <dbReference type="EMBL" id="APA98282.1"/>
    </source>
</evidence>
<evidence type="ECO:0000313" key="3">
    <source>
        <dbReference type="EMBL" id="GAP30494.1"/>
    </source>
</evidence>
<sequence>MEALIVRDPDALILAVDETPTGTIELVGTVMAGWDGWRCHIYRLAIAPDRRRTDIARPLIQRAWKSLRSKRFWLRNPRRAAAPTHDHWTRPPRRLPISSNGVSSHGARIWLPEWEENASRQTRVESPLHAAGRVEKGSGAAASDIRPALWPGTGGGEFCGVKR</sequence>
<dbReference type="InterPro" id="IPR000182">
    <property type="entry name" value="GNAT_dom"/>
</dbReference>
<dbReference type="SUPFAM" id="SSF55729">
    <property type="entry name" value="Acyl-CoA N-acyltransferases (Nat)"/>
    <property type="match status" value="1"/>
</dbReference>
<evidence type="ECO:0000313" key="4">
    <source>
        <dbReference type="Proteomes" id="UP000037179"/>
    </source>
</evidence>
<proteinExistence type="predicted"/>
<name>A0A0B8N9N3_9NOCA</name>
<protein>
    <recommendedName>
        <fullName evidence="1">N-acetyltransferase domain-containing protein</fullName>
    </recommendedName>
</protein>
<gene>
    <name evidence="2" type="ORF">NS506_04234</name>
    <name evidence="3" type="ORF">NSK11_contig00082-0002</name>
</gene>
<dbReference type="Gene3D" id="3.40.630.30">
    <property type="match status" value="1"/>
</dbReference>
<dbReference type="Proteomes" id="UP000180166">
    <property type="component" value="Chromosome"/>
</dbReference>
<organism evidence="3 4">
    <name type="scientific">Nocardia seriolae</name>
    <dbReference type="NCBI Taxonomy" id="37332"/>
    <lineage>
        <taxon>Bacteria</taxon>
        <taxon>Bacillati</taxon>
        <taxon>Actinomycetota</taxon>
        <taxon>Actinomycetes</taxon>
        <taxon>Mycobacteriales</taxon>
        <taxon>Nocardiaceae</taxon>
        <taxon>Nocardia</taxon>
    </lineage>
</organism>
<reference evidence="4" key="1">
    <citation type="submission" date="2015-07" db="EMBL/GenBank/DDBJ databases">
        <title>Nocardia seriolae U-1 whole genome shotgun sequence.</title>
        <authorList>
            <person name="Imajoh M."/>
            <person name="Fukumoto Y."/>
            <person name="Sukeda M."/>
            <person name="Yamane J."/>
            <person name="Yamasaki K."/>
            <person name="Shimizu M."/>
            <person name="Ohnishi K."/>
            <person name="Oshima S."/>
        </authorList>
    </citation>
    <scope>NUCLEOTIDE SEQUENCE [LARGE SCALE GENOMIC DNA]</scope>
    <source>
        <strain evidence="4">U-1</strain>
    </source>
</reference>
<dbReference type="EMBL" id="BBYQ01000082">
    <property type="protein sequence ID" value="GAP30494.1"/>
    <property type="molecule type" value="Genomic_DNA"/>
</dbReference>
<feature type="domain" description="N-acetyltransferase" evidence="1">
    <location>
        <begin position="19"/>
        <end position="74"/>
    </location>
</feature>
<dbReference type="Proteomes" id="UP000037179">
    <property type="component" value="Unassembled WGS sequence"/>
</dbReference>
<dbReference type="EMBL" id="CP017839">
    <property type="protein sequence ID" value="APA98282.1"/>
    <property type="molecule type" value="Genomic_DNA"/>
</dbReference>
<evidence type="ECO:0000259" key="1">
    <source>
        <dbReference type="Pfam" id="PF00583"/>
    </source>
</evidence>
<dbReference type="KEGG" id="nsr:NS506_04234"/>
<reference evidence="3 4" key="2">
    <citation type="journal article" date="2016" name="Genome Announc.">
        <title>Draft Genome Sequence of Erythromycin- and Oxytetracycline-Sensitive Nocardia seriolae Strain U-1 (NBRC 110359).</title>
        <authorList>
            <person name="Imajoh M."/>
            <person name="Sukeda M."/>
            <person name="Shimizu M."/>
            <person name="Yamane J."/>
            <person name="Ohnishi K."/>
            <person name="Oshima S."/>
        </authorList>
    </citation>
    <scope>NUCLEOTIDE SEQUENCE [LARGE SCALE GENOMIC DNA]</scope>
    <source>
        <strain evidence="3 4">U-1</strain>
    </source>
</reference>
<dbReference type="AlphaFoldDB" id="A0A0B8N9N3"/>
<dbReference type="Pfam" id="PF00583">
    <property type="entry name" value="Acetyltransf_1"/>
    <property type="match status" value="1"/>
</dbReference>
<dbReference type="GO" id="GO:0016747">
    <property type="term" value="F:acyltransferase activity, transferring groups other than amino-acyl groups"/>
    <property type="evidence" value="ECO:0007669"/>
    <property type="project" value="InterPro"/>
</dbReference>
<dbReference type="RefSeq" id="WP_106852422.1">
    <property type="nucleotide sequence ID" value="NZ_AP017900.1"/>
</dbReference>
<evidence type="ECO:0000313" key="5">
    <source>
        <dbReference type="Proteomes" id="UP000180166"/>
    </source>
</evidence>
<reference evidence="2 5" key="3">
    <citation type="submission" date="2016-10" db="EMBL/GenBank/DDBJ databases">
        <title>Genome sequence of Nocardia seriolae strain EM150506, isolated from Anguila japonica.</title>
        <authorList>
            <person name="Han H.-J."/>
        </authorList>
    </citation>
    <scope>NUCLEOTIDE SEQUENCE [LARGE SCALE GENOMIC DNA]</scope>
    <source>
        <strain evidence="2 5">EM150506</strain>
    </source>
</reference>
<keyword evidence="4" id="KW-1185">Reference proteome</keyword>